<dbReference type="SUPFAM" id="SSF56112">
    <property type="entry name" value="Protein kinase-like (PK-like)"/>
    <property type="match status" value="1"/>
</dbReference>
<dbReference type="GO" id="GO:0004672">
    <property type="term" value="F:protein kinase activity"/>
    <property type="evidence" value="ECO:0007669"/>
    <property type="project" value="InterPro"/>
</dbReference>
<comment type="subunit">
    <text evidence="1">Monomer.</text>
</comment>
<keyword evidence="2 4" id="KW-0547">Nucleotide-binding</keyword>
<keyword evidence="3 4" id="KW-0067">ATP-binding</keyword>
<dbReference type="PROSITE" id="PS50011">
    <property type="entry name" value="PROTEIN_KINASE_DOM"/>
    <property type="match status" value="1"/>
</dbReference>
<feature type="region of interest" description="Disordered" evidence="5">
    <location>
        <begin position="489"/>
        <end position="523"/>
    </location>
</feature>
<dbReference type="SMART" id="SM00220">
    <property type="entry name" value="S_TKc"/>
    <property type="match status" value="1"/>
</dbReference>
<dbReference type="AlphaFoldDB" id="A0A0G4HHZ1"/>
<feature type="compositionally biased region" description="Acidic residues" evidence="5">
    <location>
        <begin position="508"/>
        <end position="517"/>
    </location>
</feature>
<gene>
    <name evidence="8" type="ORF">Cvel_27668</name>
</gene>
<dbReference type="PROSITE" id="PS00107">
    <property type="entry name" value="PROTEIN_KINASE_ATP"/>
    <property type="match status" value="1"/>
</dbReference>
<dbReference type="PROSITE" id="PS00108">
    <property type="entry name" value="PROTEIN_KINASE_ST"/>
    <property type="match status" value="1"/>
</dbReference>
<dbReference type="EMBL" id="CDMZ01002721">
    <property type="protein sequence ID" value="CEM43590.1"/>
    <property type="molecule type" value="Genomic_DNA"/>
</dbReference>
<feature type="domain" description="FHA" evidence="6">
    <location>
        <begin position="75"/>
        <end position="124"/>
    </location>
</feature>
<dbReference type="FunFam" id="1.10.510.10:FF:000571">
    <property type="entry name" value="Maternal embryonic leucine zipper kinase"/>
    <property type="match status" value="1"/>
</dbReference>
<dbReference type="SUPFAM" id="SSF49879">
    <property type="entry name" value="SMAD/FHA domain"/>
    <property type="match status" value="1"/>
</dbReference>
<dbReference type="InterPro" id="IPR000253">
    <property type="entry name" value="FHA_dom"/>
</dbReference>
<evidence type="ECO:0000256" key="5">
    <source>
        <dbReference type="SAM" id="MobiDB-lite"/>
    </source>
</evidence>
<dbReference type="VEuPathDB" id="CryptoDB:Cvel_27668"/>
<evidence type="ECO:0000259" key="6">
    <source>
        <dbReference type="PROSITE" id="PS50006"/>
    </source>
</evidence>
<evidence type="ECO:0000313" key="8">
    <source>
        <dbReference type="EMBL" id="CEM43590.1"/>
    </source>
</evidence>
<evidence type="ECO:0000256" key="1">
    <source>
        <dbReference type="ARBA" id="ARBA00011245"/>
    </source>
</evidence>
<dbReference type="InterPro" id="IPR000719">
    <property type="entry name" value="Prot_kinase_dom"/>
</dbReference>
<protein>
    <recommendedName>
        <fullName evidence="9">Non-specific serine/threonine protein kinase</fullName>
    </recommendedName>
</protein>
<evidence type="ECO:0000256" key="4">
    <source>
        <dbReference type="PROSITE-ProRule" id="PRU10141"/>
    </source>
</evidence>
<evidence type="ECO:0000256" key="3">
    <source>
        <dbReference type="ARBA" id="ARBA00022840"/>
    </source>
</evidence>
<evidence type="ECO:0008006" key="9">
    <source>
        <dbReference type="Google" id="ProtNLM"/>
    </source>
</evidence>
<dbReference type="GO" id="GO:0005524">
    <property type="term" value="F:ATP binding"/>
    <property type="evidence" value="ECO:0007669"/>
    <property type="project" value="UniProtKB-UniRule"/>
</dbReference>
<dbReference type="SMART" id="SM00240">
    <property type="entry name" value="FHA"/>
    <property type="match status" value="1"/>
</dbReference>
<dbReference type="PROSITE" id="PS50006">
    <property type="entry name" value="FHA_DOMAIN"/>
    <property type="match status" value="1"/>
</dbReference>
<dbReference type="Gene3D" id="1.10.510.10">
    <property type="entry name" value="Transferase(Phosphotransferase) domain 1"/>
    <property type="match status" value="1"/>
</dbReference>
<sequence length="523" mass="57840">MSLSIPVDPDEFPFDDSSQQTQQFPVEEYMGGSQEEFSQASQGTPEGVVARLNAMLHGVESADFIAQSGRDTETISIGRHRDRNQICVPDSRVSGVHAEIIRRGEHFFVVNRSQNGTYLGSRSLPVDVEIEFSQSDELSLVVNPDRARREPAPRIAVFAQWRFQVLGPHADSTPMRRDGTEREFFKKYKLGRRLGEGTFANVLSASRWEDGLWVAVKIVERRKFESWRLAQNSRLAPDAEIQTLREVNHKNCVRLLEDFTCRDRFFLVFEMCSGGDLFDFITKDLGGRGVPEGLCRPLFRMIVEGLHYLHGRKLAHRDLKPENILLTKRGPGMVLKISDFGLARRISDTAGGAQTFAGTPAYFAPEVIARRSPHHEAARSLLAQNGISYGLPVDLWCLGVVLYVMLGAEFPFEGDLDVFSAAPIDFSSPVWRSVSDSAKDLIENLMRVNPAERLTTAQVLEHCWLRGTEGGGEGLGLSADDTHVVQGAEGEPIEGEGGDSGMVGPVAEEGEGSDAEMGDATMQ</sequence>
<evidence type="ECO:0000256" key="2">
    <source>
        <dbReference type="ARBA" id="ARBA00022741"/>
    </source>
</evidence>
<dbReference type="PANTHER" id="PTHR24347">
    <property type="entry name" value="SERINE/THREONINE-PROTEIN KINASE"/>
    <property type="match status" value="1"/>
</dbReference>
<dbReference type="PhylomeDB" id="A0A0G4HHZ1"/>
<name>A0A0G4HHZ1_9ALVE</name>
<dbReference type="Pfam" id="PF00498">
    <property type="entry name" value="FHA"/>
    <property type="match status" value="1"/>
</dbReference>
<feature type="domain" description="Protein kinase" evidence="7">
    <location>
        <begin position="188"/>
        <end position="465"/>
    </location>
</feature>
<reference evidence="8" key="1">
    <citation type="submission" date="2014-11" db="EMBL/GenBank/DDBJ databases">
        <authorList>
            <person name="Otto D Thomas"/>
            <person name="Naeem Raeece"/>
        </authorList>
    </citation>
    <scope>NUCLEOTIDE SEQUENCE</scope>
</reference>
<proteinExistence type="predicted"/>
<evidence type="ECO:0000259" key="7">
    <source>
        <dbReference type="PROSITE" id="PS50011"/>
    </source>
</evidence>
<organism evidence="8">
    <name type="scientific">Chromera velia CCMP2878</name>
    <dbReference type="NCBI Taxonomy" id="1169474"/>
    <lineage>
        <taxon>Eukaryota</taxon>
        <taxon>Sar</taxon>
        <taxon>Alveolata</taxon>
        <taxon>Colpodellida</taxon>
        <taxon>Chromeraceae</taxon>
        <taxon>Chromera</taxon>
    </lineage>
</organism>
<dbReference type="Pfam" id="PF00069">
    <property type="entry name" value="Pkinase"/>
    <property type="match status" value="1"/>
</dbReference>
<dbReference type="InterPro" id="IPR017441">
    <property type="entry name" value="Protein_kinase_ATP_BS"/>
</dbReference>
<dbReference type="InterPro" id="IPR011009">
    <property type="entry name" value="Kinase-like_dom_sf"/>
</dbReference>
<dbReference type="InterPro" id="IPR008271">
    <property type="entry name" value="Ser/Thr_kinase_AS"/>
</dbReference>
<dbReference type="Gene3D" id="2.60.200.20">
    <property type="match status" value="1"/>
</dbReference>
<accession>A0A0G4HHZ1</accession>
<dbReference type="InterPro" id="IPR008984">
    <property type="entry name" value="SMAD_FHA_dom_sf"/>
</dbReference>
<feature type="binding site" evidence="4">
    <location>
        <position position="217"/>
    </location>
    <ligand>
        <name>ATP</name>
        <dbReference type="ChEBI" id="CHEBI:30616"/>
    </ligand>
</feature>
<dbReference type="CDD" id="cd00060">
    <property type="entry name" value="FHA"/>
    <property type="match status" value="1"/>
</dbReference>